<feature type="compositionally biased region" description="Basic and acidic residues" evidence="1">
    <location>
        <begin position="198"/>
        <end position="207"/>
    </location>
</feature>
<feature type="compositionally biased region" description="Basic and acidic residues" evidence="1">
    <location>
        <begin position="51"/>
        <end position="60"/>
    </location>
</feature>
<dbReference type="EMBL" id="DACRBY010000006">
    <property type="protein sequence ID" value="HAS8539393.1"/>
    <property type="molecule type" value="Genomic_DNA"/>
</dbReference>
<feature type="compositionally biased region" description="Polar residues" evidence="1">
    <location>
        <begin position="22"/>
        <end position="34"/>
    </location>
</feature>
<feature type="region of interest" description="Disordered" evidence="1">
    <location>
        <begin position="1"/>
        <end position="81"/>
    </location>
</feature>
<organism evidence="2">
    <name type="scientific">Vibrio vulnificus</name>
    <dbReference type="NCBI Taxonomy" id="672"/>
    <lineage>
        <taxon>Bacteria</taxon>
        <taxon>Pseudomonadati</taxon>
        <taxon>Pseudomonadota</taxon>
        <taxon>Gammaproteobacteria</taxon>
        <taxon>Vibrionales</taxon>
        <taxon>Vibrionaceae</taxon>
        <taxon>Vibrio</taxon>
    </lineage>
</organism>
<proteinExistence type="predicted"/>
<protein>
    <submittedName>
        <fullName evidence="2">DUF3306 domain-containing protein</fullName>
    </submittedName>
</protein>
<dbReference type="AlphaFoldDB" id="A0A8H9K7S9"/>
<feature type="region of interest" description="Disordered" evidence="1">
    <location>
        <begin position="148"/>
        <end position="207"/>
    </location>
</feature>
<name>A0A8H9K7S9_VIBVL</name>
<comment type="caution">
    <text evidence="2">The sequence shown here is derived from an EMBL/GenBank/DDBJ whole genome shotgun (WGS) entry which is preliminary data.</text>
</comment>
<dbReference type="RefSeq" id="WP_130249370.1">
    <property type="nucleotide sequence ID" value="NZ_CP035784.1"/>
</dbReference>
<sequence length="207" mass="22583">MATNFFSRWSERKRAAIEEQESLPTQETPEQSSRGAHCIAPDAMNAEAEQTEPKHAESTRLESSSTAADGEKDLENKSENAPISALLASNADEAVKKAALRKLFHSEEFNVVDRLNDYDHDYKSSIGALAPNVAQTLREWMKPVEEALTEVEPGSATCTSDGSVAVDNNESIEVNSDTLTQSETQALTSSPSDLPPNETRDETKDPT</sequence>
<gene>
    <name evidence="2" type="ORF">I7730_06295</name>
</gene>
<evidence type="ECO:0000256" key="1">
    <source>
        <dbReference type="SAM" id="MobiDB-lite"/>
    </source>
</evidence>
<reference evidence="2" key="1">
    <citation type="journal article" date="2018" name="Genome Biol.">
        <title>SKESA: strategic k-mer extension for scrupulous assemblies.</title>
        <authorList>
            <person name="Souvorov A."/>
            <person name="Agarwala R."/>
            <person name="Lipman D.J."/>
        </authorList>
    </citation>
    <scope>NUCLEOTIDE SEQUENCE</scope>
    <source>
        <strain evidence="2">BCW_3452</strain>
    </source>
</reference>
<accession>A0A8H9K7S9</accession>
<reference evidence="2" key="2">
    <citation type="submission" date="2019-01" db="EMBL/GenBank/DDBJ databases">
        <authorList>
            <consortium name="NCBI Pathogen Detection Project"/>
        </authorList>
    </citation>
    <scope>NUCLEOTIDE SEQUENCE</scope>
    <source>
        <strain evidence="2">BCW_3452</strain>
    </source>
</reference>
<feature type="compositionally biased region" description="Polar residues" evidence="1">
    <location>
        <begin position="156"/>
        <end position="192"/>
    </location>
</feature>
<dbReference type="Pfam" id="PF11748">
    <property type="entry name" value="DUF3306"/>
    <property type="match status" value="1"/>
</dbReference>
<evidence type="ECO:0000313" key="2">
    <source>
        <dbReference type="EMBL" id="HAS8539393.1"/>
    </source>
</evidence>
<dbReference type="Proteomes" id="UP000863257">
    <property type="component" value="Unassembled WGS sequence"/>
</dbReference>
<dbReference type="InterPro" id="IPR021735">
    <property type="entry name" value="DUF3306"/>
</dbReference>
<feature type="compositionally biased region" description="Basic and acidic residues" evidence="1">
    <location>
        <begin position="69"/>
        <end position="78"/>
    </location>
</feature>